<accession>A0A6L9E822</accession>
<sequence>MKYEFTTKMWQHGEPGGWHFVSLPKIISKEIRENLKWQEEGWGRMKAIAKIGDLQWDTAIWFDTKMDTYLLPIKAEIRKRSKLEADKTFDMSIWI</sequence>
<dbReference type="Gene3D" id="2.40.30.100">
    <property type="entry name" value="AF2212/PG0164-like"/>
    <property type="match status" value="1"/>
</dbReference>
<organism evidence="1 2">
    <name type="scientific">Poritiphilus flavus</name>
    <dbReference type="NCBI Taxonomy" id="2697053"/>
    <lineage>
        <taxon>Bacteria</taxon>
        <taxon>Pseudomonadati</taxon>
        <taxon>Bacteroidota</taxon>
        <taxon>Flavobacteriia</taxon>
        <taxon>Flavobacteriales</taxon>
        <taxon>Flavobacteriaceae</taxon>
        <taxon>Poritiphilus</taxon>
    </lineage>
</organism>
<evidence type="ECO:0000313" key="1">
    <source>
        <dbReference type="EMBL" id="NAS10743.1"/>
    </source>
</evidence>
<keyword evidence="2" id="KW-1185">Reference proteome</keyword>
<reference evidence="1 2" key="1">
    <citation type="submission" date="2020-01" db="EMBL/GenBank/DDBJ databases">
        <title>Bacteria diversity of Porities sp.</title>
        <authorList>
            <person name="Wang G."/>
        </authorList>
    </citation>
    <scope>NUCLEOTIDE SEQUENCE [LARGE SCALE GENOMIC DNA]</scope>
    <source>
        <strain evidence="1 2">R33</strain>
    </source>
</reference>
<dbReference type="EMBL" id="WXYO01000001">
    <property type="protein sequence ID" value="NAS10743.1"/>
    <property type="molecule type" value="Genomic_DNA"/>
</dbReference>
<evidence type="ECO:0000313" key="2">
    <source>
        <dbReference type="Proteomes" id="UP000475249"/>
    </source>
</evidence>
<proteinExistence type="predicted"/>
<name>A0A6L9E822_9FLAO</name>
<dbReference type="AlphaFoldDB" id="A0A6L9E822"/>
<dbReference type="InterPro" id="IPR015018">
    <property type="entry name" value="DUF1905"/>
</dbReference>
<comment type="caution">
    <text evidence="1">The sequence shown here is derived from an EMBL/GenBank/DDBJ whole genome shotgun (WGS) entry which is preliminary data.</text>
</comment>
<dbReference type="SUPFAM" id="SSF141694">
    <property type="entry name" value="AF2212/PG0164-like"/>
    <property type="match status" value="1"/>
</dbReference>
<dbReference type="Pfam" id="PF08922">
    <property type="entry name" value="DUF1905"/>
    <property type="match status" value="1"/>
</dbReference>
<dbReference type="Proteomes" id="UP000475249">
    <property type="component" value="Unassembled WGS sequence"/>
</dbReference>
<protein>
    <submittedName>
        <fullName evidence="1">DUF1905 domain-containing protein</fullName>
    </submittedName>
</protein>
<gene>
    <name evidence="1" type="ORF">GTQ38_01940</name>
</gene>
<dbReference type="InterPro" id="IPR037079">
    <property type="entry name" value="AF2212/PG0164-like_sf"/>
</dbReference>